<evidence type="ECO:0000313" key="16">
    <source>
        <dbReference type="Proteomes" id="UP000031623"/>
    </source>
</evidence>
<dbReference type="NCBIfam" id="TIGR00046">
    <property type="entry name" value="RsmE family RNA methyltransferase"/>
    <property type="match status" value="1"/>
</dbReference>
<sequence>MRLSRFYINKPLAVGQEIILPKELSHYLVTVLRLRLGITVTLFNGQGGEYQARLVAVTKKIAQLQIEEYHAIERESSLSLTLVQAISRPEHMDYTIQKAVELGVHQIVPVITERTPPLNPEMLNKRQAHWHQIMLSAGEQCGRNRLVQFTAVMPLTTWLTQTQPGSCLVLSPQAHNTLFEVIQSVNAITVLVGAEGGLSEMEIQQAIQAGYQAIQLGPRILRTETAATAILALCQAWQGDLR</sequence>
<comment type="catalytic activity">
    <reaction evidence="11 12">
        <text>uridine(1498) in 16S rRNA + S-adenosyl-L-methionine = N(3)-methyluridine(1498) in 16S rRNA + S-adenosyl-L-homocysteine + H(+)</text>
        <dbReference type="Rhea" id="RHEA:42920"/>
        <dbReference type="Rhea" id="RHEA-COMP:10283"/>
        <dbReference type="Rhea" id="RHEA-COMP:10284"/>
        <dbReference type="ChEBI" id="CHEBI:15378"/>
        <dbReference type="ChEBI" id="CHEBI:57856"/>
        <dbReference type="ChEBI" id="CHEBI:59789"/>
        <dbReference type="ChEBI" id="CHEBI:65315"/>
        <dbReference type="ChEBI" id="CHEBI:74502"/>
        <dbReference type="EC" id="2.1.1.193"/>
    </reaction>
</comment>
<dbReference type="Pfam" id="PF20260">
    <property type="entry name" value="PUA_4"/>
    <property type="match status" value="1"/>
</dbReference>
<keyword evidence="5 12" id="KW-0963">Cytoplasm</keyword>
<dbReference type="HOGENOM" id="CLU_067442_5_1_6"/>
<evidence type="ECO:0000256" key="2">
    <source>
        <dbReference type="ARBA" id="ARBA00005528"/>
    </source>
</evidence>
<dbReference type="AlphaFoldDB" id="A0A090AIV6"/>
<evidence type="ECO:0000256" key="4">
    <source>
        <dbReference type="ARBA" id="ARBA00013673"/>
    </source>
</evidence>
<dbReference type="InterPro" id="IPR015947">
    <property type="entry name" value="PUA-like_sf"/>
</dbReference>
<comment type="similarity">
    <text evidence="2 12">Belongs to the RNA methyltransferase RsmE family.</text>
</comment>
<evidence type="ECO:0000256" key="3">
    <source>
        <dbReference type="ARBA" id="ARBA00012328"/>
    </source>
</evidence>
<dbReference type="CDD" id="cd18084">
    <property type="entry name" value="RsmE-like"/>
    <property type="match status" value="1"/>
</dbReference>
<dbReference type="Proteomes" id="UP000031623">
    <property type="component" value="Chromosome"/>
</dbReference>
<dbReference type="GO" id="GO:0005737">
    <property type="term" value="C:cytoplasm"/>
    <property type="evidence" value="ECO:0007669"/>
    <property type="project" value="UniProtKB-SubCell"/>
</dbReference>
<dbReference type="PANTHER" id="PTHR30027">
    <property type="entry name" value="RIBOSOMAL RNA SMALL SUBUNIT METHYLTRANSFERASE E"/>
    <property type="match status" value="1"/>
</dbReference>
<dbReference type="InterPro" id="IPR029028">
    <property type="entry name" value="Alpha/beta_knot_MTases"/>
</dbReference>
<dbReference type="GO" id="GO:0070475">
    <property type="term" value="P:rRNA base methylation"/>
    <property type="evidence" value="ECO:0007669"/>
    <property type="project" value="TreeGrafter"/>
</dbReference>
<dbReference type="PANTHER" id="PTHR30027:SF3">
    <property type="entry name" value="16S RRNA (URACIL(1498)-N(3))-METHYLTRANSFERASE"/>
    <property type="match status" value="1"/>
</dbReference>
<evidence type="ECO:0000256" key="9">
    <source>
        <dbReference type="ARBA" id="ARBA00022691"/>
    </source>
</evidence>
<evidence type="ECO:0000256" key="11">
    <source>
        <dbReference type="ARBA" id="ARBA00047944"/>
    </source>
</evidence>
<dbReference type="OrthoDB" id="9815641at2"/>
<dbReference type="EC" id="2.1.1.193" evidence="3 12"/>
<evidence type="ECO:0000256" key="1">
    <source>
        <dbReference type="ARBA" id="ARBA00004496"/>
    </source>
</evidence>
<dbReference type="Gene3D" id="2.40.240.20">
    <property type="entry name" value="Hypothetical PUA domain-like, domain 1"/>
    <property type="match status" value="1"/>
</dbReference>
<dbReference type="SUPFAM" id="SSF88697">
    <property type="entry name" value="PUA domain-like"/>
    <property type="match status" value="1"/>
</dbReference>
<comment type="subcellular location">
    <subcellularLocation>
        <location evidence="1 12">Cytoplasm</location>
    </subcellularLocation>
</comment>
<dbReference type="NCBIfam" id="NF008692">
    <property type="entry name" value="PRK11713.1-5"/>
    <property type="match status" value="1"/>
</dbReference>
<evidence type="ECO:0000259" key="14">
    <source>
        <dbReference type="Pfam" id="PF20260"/>
    </source>
</evidence>
<dbReference type="Gene3D" id="3.40.1280.10">
    <property type="match status" value="1"/>
</dbReference>
<keyword evidence="8 12" id="KW-0808">Transferase</keyword>
<evidence type="ECO:0000256" key="12">
    <source>
        <dbReference type="PIRNR" id="PIRNR015601"/>
    </source>
</evidence>
<protein>
    <recommendedName>
        <fullName evidence="4 12">Ribosomal RNA small subunit methyltransferase E</fullName>
        <ecNumber evidence="3 12">2.1.1.193</ecNumber>
    </recommendedName>
</protein>
<keyword evidence="16" id="KW-1185">Reference proteome</keyword>
<evidence type="ECO:0000313" key="15">
    <source>
        <dbReference type="EMBL" id="BAP55402.1"/>
    </source>
</evidence>
<keyword evidence="7 12" id="KW-0489">Methyltransferase</keyword>
<evidence type="ECO:0000256" key="10">
    <source>
        <dbReference type="ARBA" id="ARBA00025699"/>
    </source>
</evidence>
<evidence type="ECO:0000256" key="8">
    <source>
        <dbReference type="ARBA" id="ARBA00022679"/>
    </source>
</evidence>
<organism evidence="15 16">
    <name type="scientific">Thioploca ingrica</name>
    <dbReference type="NCBI Taxonomy" id="40754"/>
    <lineage>
        <taxon>Bacteria</taxon>
        <taxon>Pseudomonadati</taxon>
        <taxon>Pseudomonadota</taxon>
        <taxon>Gammaproteobacteria</taxon>
        <taxon>Thiotrichales</taxon>
        <taxon>Thiotrichaceae</taxon>
        <taxon>Thioploca</taxon>
    </lineage>
</organism>
<evidence type="ECO:0000259" key="13">
    <source>
        <dbReference type="Pfam" id="PF04452"/>
    </source>
</evidence>
<dbReference type="InterPro" id="IPR046887">
    <property type="entry name" value="RsmE_PUA-like"/>
</dbReference>
<dbReference type="KEGG" id="tig:THII_1105"/>
<dbReference type="STRING" id="40754.THII_1105"/>
<name>A0A090AIV6_9GAMM</name>
<evidence type="ECO:0000256" key="6">
    <source>
        <dbReference type="ARBA" id="ARBA00022552"/>
    </source>
</evidence>
<dbReference type="SUPFAM" id="SSF75217">
    <property type="entry name" value="alpha/beta knot"/>
    <property type="match status" value="1"/>
</dbReference>
<feature type="domain" description="Ribosomal RNA small subunit methyltransferase E PUA-like" evidence="14">
    <location>
        <begin position="20"/>
        <end position="67"/>
    </location>
</feature>
<comment type="function">
    <text evidence="10 12">Specifically methylates the N3 position of the uracil ring of uridine 1498 (m3U1498) in 16S rRNA. Acts on the fully assembled 30S ribosomal subunit.</text>
</comment>
<evidence type="ECO:0000256" key="7">
    <source>
        <dbReference type="ARBA" id="ARBA00022603"/>
    </source>
</evidence>
<dbReference type="GO" id="GO:0070042">
    <property type="term" value="F:rRNA (uridine-N3-)-methyltransferase activity"/>
    <property type="evidence" value="ECO:0007669"/>
    <property type="project" value="TreeGrafter"/>
</dbReference>
<reference evidence="15" key="1">
    <citation type="journal article" date="2014" name="ISME J.">
        <title>Ecophysiology of Thioploca ingrica as revealed by the complete genome sequence supplemented with proteomic evidence.</title>
        <authorList>
            <person name="Kojima H."/>
            <person name="Ogura Y."/>
            <person name="Yamamoto N."/>
            <person name="Togashi T."/>
            <person name="Mori H."/>
            <person name="Watanabe T."/>
            <person name="Nemoto F."/>
            <person name="Kurokawa K."/>
            <person name="Hayashi T."/>
            <person name="Fukui M."/>
        </authorList>
    </citation>
    <scope>NUCLEOTIDE SEQUENCE [LARGE SCALE GENOMIC DNA]</scope>
</reference>
<dbReference type="PIRSF" id="PIRSF015601">
    <property type="entry name" value="MTase_slr0722"/>
    <property type="match status" value="1"/>
</dbReference>
<dbReference type="InterPro" id="IPR029026">
    <property type="entry name" value="tRNA_m1G_MTases_N"/>
</dbReference>
<dbReference type="InterPro" id="IPR006700">
    <property type="entry name" value="RsmE"/>
</dbReference>
<dbReference type="EMBL" id="AP014633">
    <property type="protein sequence ID" value="BAP55402.1"/>
    <property type="molecule type" value="Genomic_DNA"/>
</dbReference>
<dbReference type="Pfam" id="PF04452">
    <property type="entry name" value="Methyltrans_RNA"/>
    <property type="match status" value="1"/>
</dbReference>
<proteinExistence type="inferred from homology"/>
<gene>
    <name evidence="15" type="ORF">THII_1105</name>
</gene>
<accession>A0A090AIV6</accession>
<evidence type="ECO:0000256" key="5">
    <source>
        <dbReference type="ARBA" id="ARBA00022490"/>
    </source>
</evidence>
<dbReference type="InterPro" id="IPR046886">
    <property type="entry name" value="RsmE_MTase_dom"/>
</dbReference>
<keyword evidence="6 12" id="KW-0698">rRNA processing</keyword>
<keyword evidence="9 12" id="KW-0949">S-adenosyl-L-methionine</keyword>
<feature type="domain" description="Ribosomal RNA small subunit methyltransferase E methyltransferase" evidence="13">
    <location>
        <begin position="75"/>
        <end position="234"/>
    </location>
</feature>